<organism evidence="2 3">
    <name type="scientific">Brassica cretica</name>
    <name type="common">Mustard</name>
    <dbReference type="NCBI Taxonomy" id="69181"/>
    <lineage>
        <taxon>Eukaryota</taxon>
        <taxon>Viridiplantae</taxon>
        <taxon>Streptophyta</taxon>
        <taxon>Embryophyta</taxon>
        <taxon>Tracheophyta</taxon>
        <taxon>Spermatophyta</taxon>
        <taxon>Magnoliopsida</taxon>
        <taxon>eudicotyledons</taxon>
        <taxon>Gunneridae</taxon>
        <taxon>Pentapetalae</taxon>
        <taxon>rosids</taxon>
        <taxon>malvids</taxon>
        <taxon>Brassicales</taxon>
        <taxon>Brassicaceae</taxon>
        <taxon>Brassiceae</taxon>
        <taxon>Brassica</taxon>
    </lineage>
</organism>
<feature type="compositionally biased region" description="Polar residues" evidence="1">
    <location>
        <begin position="78"/>
        <end position="88"/>
    </location>
</feature>
<evidence type="ECO:0000256" key="1">
    <source>
        <dbReference type="SAM" id="MobiDB-lite"/>
    </source>
</evidence>
<feature type="region of interest" description="Disordered" evidence="1">
    <location>
        <begin position="78"/>
        <end position="102"/>
    </location>
</feature>
<protein>
    <submittedName>
        <fullName evidence="2">Uncharacterized protein</fullName>
    </submittedName>
</protein>
<comment type="caution">
    <text evidence="2">The sequence shown here is derived from an EMBL/GenBank/DDBJ whole genome shotgun (WGS) entry which is preliminary data.</text>
</comment>
<accession>A0A8S9S9F0</accession>
<evidence type="ECO:0000313" key="3">
    <source>
        <dbReference type="Proteomes" id="UP000712600"/>
    </source>
</evidence>
<sequence length="170" mass="19816">MSQEHMNNMKVSHMRNFSLCKDVMKQINIDQILLGEEHDTRIRSMEHPIDRAHRPSIDIYPSTSIDIYPSTSIDINPSTSIDNRSKPITTGPIWPQKSNRRTYTESGGIDKSFKLRSPHPTRPSVDVDAPTLVDRQPEFCRRAFDSHGTRKFYWEEKDQYGVYRDEQGYT</sequence>
<proteinExistence type="predicted"/>
<name>A0A8S9S9F0_BRACR</name>
<evidence type="ECO:0000313" key="2">
    <source>
        <dbReference type="EMBL" id="KAF3589857.1"/>
    </source>
</evidence>
<dbReference type="AlphaFoldDB" id="A0A8S9S9F0"/>
<gene>
    <name evidence="2" type="ORF">F2Q69_00029993</name>
</gene>
<reference evidence="2" key="1">
    <citation type="submission" date="2019-12" db="EMBL/GenBank/DDBJ databases">
        <title>Genome sequencing and annotation of Brassica cretica.</title>
        <authorList>
            <person name="Studholme D.J."/>
            <person name="Sarris P."/>
        </authorList>
    </citation>
    <scope>NUCLEOTIDE SEQUENCE</scope>
    <source>
        <strain evidence="2">PFS-109/04</strain>
        <tissue evidence="2">Leaf</tissue>
    </source>
</reference>
<dbReference type="EMBL" id="QGKX02000088">
    <property type="protein sequence ID" value="KAF3589857.1"/>
    <property type="molecule type" value="Genomic_DNA"/>
</dbReference>
<dbReference type="Proteomes" id="UP000712600">
    <property type="component" value="Unassembled WGS sequence"/>
</dbReference>